<dbReference type="InterPro" id="IPR046770">
    <property type="entry name" value="DOCKER_Lobe_B"/>
</dbReference>
<dbReference type="Pfam" id="PF06920">
    <property type="entry name" value="DHR-2_Lobe_A"/>
    <property type="match status" value="1"/>
</dbReference>
<dbReference type="InterPro" id="IPR043161">
    <property type="entry name" value="DOCK_C_lobe_A"/>
</dbReference>
<keyword evidence="4" id="KW-1185">Reference proteome</keyword>
<dbReference type="PANTHER" id="PTHR23317">
    <property type="entry name" value="DEDICATOR OF CYTOKINESIS DOCK"/>
    <property type="match status" value="1"/>
</dbReference>
<evidence type="ECO:0000256" key="2">
    <source>
        <dbReference type="PROSITE-ProRule" id="PRU00984"/>
    </source>
</evidence>
<reference evidence="5" key="1">
    <citation type="submission" date="2022-11" db="UniProtKB">
        <authorList>
            <consortium name="WormBaseParasite"/>
        </authorList>
    </citation>
    <scope>IDENTIFICATION</scope>
</reference>
<dbReference type="Proteomes" id="UP000887566">
    <property type="component" value="Unplaced"/>
</dbReference>
<dbReference type="InterPro" id="IPR026791">
    <property type="entry name" value="DOCK"/>
</dbReference>
<dbReference type="PANTHER" id="PTHR23317:SF26">
    <property type="entry name" value="ZIZIMIN, ISOFORM K"/>
    <property type="match status" value="1"/>
</dbReference>
<accession>A0A914WFT7</accession>
<dbReference type="GO" id="GO:0007264">
    <property type="term" value="P:small GTPase-mediated signal transduction"/>
    <property type="evidence" value="ECO:0007669"/>
    <property type="project" value="InterPro"/>
</dbReference>
<dbReference type="Pfam" id="PF20421">
    <property type="entry name" value="DHR-2_Lobe_C"/>
    <property type="match status" value="1"/>
</dbReference>
<dbReference type="GO" id="GO:0005085">
    <property type="term" value="F:guanyl-nucleotide exchange factor activity"/>
    <property type="evidence" value="ECO:0007669"/>
    <property type="project" value="UniProtKB-KW"/>
</dbReference>
<sequence length="366" mass="41415">MLVRAERYEAVGPIYRLAIPIYEQQRNFKALVSVYAELQQAYSRAAETKVSGRRRLASYFRVVFYGQTHFRDDHGTEWIYREPGLTSLAEASERMTAYCHSVLGHDRVQVLGAELDPSTLKETTAYVLMTHVEPLLTDNNEDDHFAVHTNVRRFFFESAVVDDSVAKTAPQVARHGLRRVFLITNKPFPSMQRRQPVTSRGEELLTPLQVACDELGNKAKHLRRILDAVEPGRPLDIKRLQLLLQGAVQPTVNAGPLAYAEAFTAAEQQKRYGQAGTDQLKESFRQLVAVCADALKANQTAIRADQVEYHRMLSESFDVMLDKLYDFFGERLLTKNEGAEETVTPTNEDHPRASMHVFDTIGGVNM</sequence>
<dbReference type="Gene3D" id="1.20.58.740">
    <property type="match status" value="1"/>
</dbReference>
<dbReference type="InterPro" id="IPR046773">
    <property type="entry name" value="DOCKER_Lobe_C"/>
</dbReference>
<name>A0A914WFT7_9BILA</name>
<evidence type="ECO:0000313" key="4">
    <source>
        <dbReference type="Proteomes" id="UP000887566"/>
    </source>
</evidence>
<feature type="domain" description="DOCKER" evidence="3">
    <location>
        <begin position="1"/>
        <end position="333"/>
    </location>
</feature>
<evidence type="ECO:0000313" key="5">
    <source>
        <dbReference type="WBParaSite" id="PSAMB.scaffold378size53905.g5367.t1"/>
    </source>
</evidence>
<proteinExistence type="inferred from homology"/>
<comment type="similarity">
    <text evidence="2">Belongs to the DOCK family.</text>
</comment>
<dbReference type="AlphaFoldDB" id="A0A914WFT7"/>
<organism evidence="4 5">
    <name type="scientific">Plectus sambesii</name>
    <dbReference type="NCBI Taxonomy" id="2011161"/>
    <lineage>
        <taxon>Eukaryota</taxon>
        <taxon>Metazoa</taxon>
        <taxon>Ecdysozoa</taxon>
        <taxon>Nematoda</taxon>
        <taxon>Chromadorea</taxon>
        <taxon>Plectida</taxon>
        <taxon>Plectina</taxon>
        <taxon>Plectoidea</taxon>
        <taxon>Plectidae</taxon>
        <taxon>Plectus</taxon>
    </lineage>
</organism>
<evidence type="ECO:0000259" key="3">
    <source>
        <dbReference type="PROSITE" id="PS51651"/>
    </source>
</evidence>
<keyword evidence="1" id="KW-0344">Guanine-nucleotide releasing factor</keyword>
<dbReference type="InterPro" id="IPR043162">
    <property type="entry name" value="DOCK_C_lobe_C"/>
</dbReference>
<dbReference type="Pfam" id="PF20422">
    <property type="entry name" value="DHR-2_Lobe_B"/>
    <property type="match status" value="1"/>
</dbReference>
<dbReference type="InterPro" id="IPR027357">
    <property type="entry name" value="DOCKER_dom"/>
</dbReference>
<dbReference type="Gene3D" id="1.25.40.410">
    <property type="match status" value="1"/>
</dbReference>
<dbReference type="WBParaSite" id="PSAMB.scaffold378size53905.g5367.t1">
    <property type="protein sequence ID" value="PSAMB.scaffold378size53905.g5367.t1"/>
    <property type="gene ID" value="PSAMB.scaffold378size53905.g5367"/>
</dbReference>
<evidence type="ECO:0000256" key="1">
    <source>
        <dbReference type="ARBA" id="ARBA00022658"/>
    </source>
</evidence>
<protein>
    <submittedName>
        <fullName evidence="5">DOCKER domain-containing protein</fullName>
    </submittedName>
</protein>
<dbReference type="PROSITE" id="PS51651">
    <property type="entry name" value="DOCKER"/>
    <property type="match status" value="1"/>
</dbReference>
<dbReference type="InterPro" id="IPR046769">
    <property type="entry name" value="DOCKER_Lobe_A"/>
</dbReference>